<dbReference type="EMBL" id="AVQG01000023">
    <property type="protein sequence ID" value="ERH56499.1"/>
    <property type="molecule type" value="Genomic_DNA"/>
</dbReference>
<protein>
    <submittedName>
        <fullName evidence="1">Uncharacterized protein</fullName>
    </submittedName>
</protein>
<organism evidence="1 2">
    <name type="scientific">Pseudomonas simiae</name>
    <dbReference type="NCBI Taxonomy" id="321846"/>
    <lineage>
        <taxon>Bacteria</taxon>
        <taxon>Pseudomonadati</taxon>
        <taxon>Pseudomonadota</taxon>
        <taxon>Gammaproteobacteria</taxon>
        <taxon>Pseudomonadales</taxon>
        <taxon>Pseudomonadaceae</taxon>
        <taxon>Pseudomonas</taxon>
    </lineage>
</organism>
<sequence>MPTNPDTTIQIADLLTLLWENQLGMTAALEELGLWVQSQGGGDAHAKALEALEALDRNASAIADGIMALRGH</sequence>
<evidence type="ECO:0000313" key="1">
    <source>
        <dbReference type="EMBL" id="ERH56499.1"/>
    </source>
</evidence>
<gene>
    <name evidence="1" type="ORF">O204_04570</name>
</gene>
<accession>U1TEA9</accession>
<dbReference type="AlphaFoldDB" id="U1TEA9"/>
<evidence type="ECO:0000313" key="2">
    <source>
        <dbReference type="Proteomes" id="UP000016504"/>
    </source>
</evidence>
<name>U1TEA9_9PSED</name>
<proteinExistence type="predicted"/>
<reference evidence="1 2" key="1">
    <citation type="submission" date="2013-08" db="EMBL/GenBank/DDBJ databases">
        <title>Biodegradation of aromatic compounds in biofilm forming Pseudomonas isolated from sewage sludge.</title>
        <authorList>
            <person name="Qureshi A."/>
            <person name="Ghosh S."/>
            <person name="Khardenavis A.A."/>
            <person name="Kapley A."/>
            <person name="Purohit H.J."/>
        </authorList>
    </citation>
    <scope>NUCLEOTIDE SEQUENCE [LARGE SCALE GENOMIC DNA]</scope>
    <source>
        <strain evidence="1 2">EGD-AQ6</strain>
    </source>
</reference>
<dbReference type="RefSeq" id="WP_021492401.1">
    <property type="nucleotide sequence ID" value="NZ_AVQG01000023.1"/>
</dbReference>
<dbReference type="Proteomes" id="UP000016504">
    <property type="component" value="Unassembled WGS sequence"/>
</dbReference>
<comment type="caution">
    <text evidence="1">The sequence shown here is derived from an EMBL/GenBank/DDBJ whole genome shotgun (WGS) entry which is preliminary data.</text>
</comment>